<dbReference type="CDD" id="cd06986">
    <property type="entry name" value="cupin_MmsR-like_N"/>
    <property type="match status" value="1"/>
</dbReference>
<evidence type="ECO:0000313" key="7">
    <source>
        <dbReference type="EMBL" id="NMM94577.1"/>
    </source>
</evidence>
<dbReference type="SUPFAM" id="SSF51215">
    <property type="entry name" value="Regulatory protein AraC"/>
    <property type="match status" value="1"/>
</dbReference>
<dbReference type="GO" id="GO:0003700">
    <property type="term" value="F:DNA-binding transcription factor activity"/>
    <property type="evidence" value="ECO:0007669"/>
    <property type="project" value="InterPro"/>
</dbReference>
<accession>A0A7Y0HTY6</accession>
<dbReference type="Gene3D" id="1.10.10.60">
    <property type="entry name" value="Homeodomain-like"/>
    <property type="match status" value="2"/>
</dbReference>
<name>A0A7Y0HTY6_9BIFI</name>
<dbReference type="Pfam" id="PF02311">
    <property type="entry name" value="AraC_binding"/>
    <property type="match status" value="1"/>
</dbReference>
<comment type="caution">
    <text evidence="7">The sequence shown here is derived from an EMBL/GenBank/DDBJ whole genome shotgun (WGS) entry which is preliminary data.</text>
</comment>
<gene>
    <name evidence="7" type="ORF">G1C95_1764</name>
</gene>
<dbReference type="EMBL" id="JAAIII010000005">
    <property type="protein sequence ID" value="NMM94577.1"/>
    <property type="molecule type" value="Genomic_DNA"/>
</dbReference>
<dbReference type="Proteomes" id="UP000532194">
    <property type="component" value="Unassembled WGS sequence"/>
</dbReference>
<reference evidence="7 8" key="1">
    <citation type="submission" date="2020-02" db="EMBL/GenBank/DDBJ databases">
        <title>Characterization of phylogenetic diversity of novel bifidobacterial species isolated in Czech ZOOs.</title>
        <authorList>
            <person name="Lugli G.A."/>
            <person name="Vera N.B."/>
            <person name="Ventura M."/>
        </authorList>
    </citation>
    <scope>NUCLEOTIDE SEQUENCE [LARGE SCALE GENOMIC DNA]</scope>
    <source>
        <strain evidence="7 8">DSM 109957</strain>
    </source>
</reference>
<keyword evidence="3" id="KW-0010">Activator</keyword>
<keyword evidence="2" id="KW-0238">DNA-binding</keyword>
<evidence type="ECO:0000256" key="3">
    <source>
        <dbReference type="ARBA" id="ARBA00023159"/>
    </source>
</evidence>
<dbReference type="RefSeq" id="WP_169172603.1">
    <property type="nucleotide sequence ID" value="NZ_JAAIII010000005.1"/>
</dbReference>
<dbReference type="InterPro" id="IPR003313">
    <property type="entry name" value="AraC-bd"/>
</dbReference>
<feature type="compositionally biased region" description="Basic and acidic residues" evidence="5">
    <location>
        <begin position="13"/>
        <end position="28"/>
    </location>
</feature>
<dbReference type="GO" id="GO:0043565">
    <property type="term" value="F:sequence-specific DNA binding"/>
    <property type="evidence" value="ECO:0007669"/>
    <property type="project" value="InterPro"/>
</dbReference>
<dbReference type="PROSITE" id="PS00041">
    <property type="entry name" value="HTH_ARAC_FAMILY_1"/>
    <property type="match status" value="1"/>
</dbReference>
<dbReference type="AlphaFoldDB" id="A0A7Y0HTY6"/>
<dbReference type="Pfam" id="PF12833">
    <property type="entry name" value="HTH_18"/>
    <property type="match status" value="1"/>
</dbReference>
<evidence type="ECO:0000259" key="6">
    <source>
        <dbReference type="PROSITE" id="PS01124"/>
    </source>
</evidence>
<dbReference type="InterPro" id="IPR037923">
    <property type="entry name" value="HTH-like"/>
</dbReference>
<dbReference type="InterPro" id="IPR050204">
    <property type="entry name" value="AraC_XylS_family_regulators"/>
</dbReference>
<dbReference type="InterPro" id="IPR018062">
    <property type="entry name" value="HTH_AraC-typ_CS"/>
</dbReference>
<dbReference type="Gene3D" id="2.60.120.10">
    <property type="entry name" value="Jelly Rolls"/>
    <property type="match status" value="1"/>
</dbReference>
<dbReference type="SUPFAM" id="SSF46689">
    <property type="entry name" value="Homeodomain-like"/>
    <property type="match status" value="2"/>
</dbReference>
<proteinExistence type="predicted"/>
<dbReference type="InterPro" id="IPR014710">
    <property type="entry name" value="RmlC-like_jellyroll"/>
</dbReference>
<evidence type="ECO:0000256" key="2">
    <source>
        <dbReference type="ARBA" id="ARBA00023125"/>
    </source>
</evidence>
<evidence type="ECO:0000313" key="8">
    <source>
        <dbReference type="Proteomes" id="UP000532194"/>
    </source>
</evidence>
<protein>
    <submittedName>
        <fullName evidence="7">AraC family transcriptional regulator</fullName>
    </submittedName>
</protein>
<evidence type="ECO:0000256" key="4">
    <source>
        <dbReference type="ARBA" id="ARBA00023163"/>
    </source>
</evidence>
<keyword evidence="4" id="KW-0804">Transcription</keyword>
<sequence length="323" mass="36559">MATTSTPLPPIERWTRTDRPPADVREAMNEAAQLPSDAPKDAAPPVKLSLVHAVNPPRIAFLGANMERHPRSSWGPNTRENYTIIVVTAGKGEYFLDGVRHAVSAGQCFMLPADAYTYYHTDWEDIWTIWTLSFTGEDCESLMRRCGFSMIHPVVNVAEPADFAALIQLMLEHGERTYTNALTLQGLLYEFIALLLETGQPFEENIDSKDNDYIERAISYIQNHLHESLQVNDVAEALFISRSYLTTLFRTYLRITPKVFIMKAQMFEAAEKLRSTSMPIAQIAATTGYSTPFAFSKTFKRIMGMSPREFRSRFTNPDNIQEG</sequence>
<dbReference type="InterPro" id="IPR020449">
    <property type="entry name" value="Tscrpt_reg_AraC-type_HTH"/>
</dbReference>
<dbReference type="InterPro" id="IPR009057">
    <property type="entry name" value="Homeodomain-like_sf"/>
</dbReference>
<evidence type="ECO:0000256" key="1">
    <source>
        <dbReference type="ARBA" id="ARBA00023015"/>
    </source>
</evidence>
<organism evidence="7 8">
    <name type="scientific">Bifidobacterium oedipodis</name>
    <dbReference type="NCBI Taxonomy" id="2675322"/>
    <lineage>
        <taxon>Bacteria</taxon>
        <taxon>Bacillati</taxon>
        <taxon>Actinomycetota</taxon>
        <taxon>Actinomycetes</taxon>
        <taxon>Bifidobacteriales</taxon>
        <taxon>Bifidobacteriaceae</taxon>
        <taxon>Bifidobacterium</taxon>
    </lineage>
</organism>
<dbReference type="InterPro" id="IPR018060">
    <property type="entry name" value="HTH_AraC"/>
</dbReference>
<feature type="region of interest" description="Disordered" evidence="5">
    <location>
        <begin position="1"/>
        <end position="42"/>
    </location>
</feature>
<feature type="domain" description="HTH araC/xylS-type" evidence="6">
    <location>
        <begin position="215"/>
        <end position="313"/>
    </location>
</feature>
<dbReference type="PROSITE" id="PS01124">
    <property type="entry name" value="HTH_ARAC_FAMILY_2"/>
    <property type="match status" value="1"/>
</dbReference>
<keyword evidence="1" id="KW-0805">Transcription regulation</keyword>
<keyword evidence="8" id="KW-1185">Reference proteome</keyword>
<dbReference type="SMART" id="SM00342">
    <property type="entry name" value="HTH_ARAC"/>
    <property type="match status" value="1"/>
</dbReference>
<dbReference type="PANTHER" id="PTHR46796">
    <property type="entry name" value="HTH-TYPE TRANSCRIPTIONAL ACTIVATOR RHAS-RELATED"/>
    <property type="match status" value="1"/>
</dbReference>
<dbReference type="PRINTS" id="PR00032">
    <property type="entry name" value="HTHARAC"/>
</dbReference>
<evidence type="ECO:0000256" key="5">
    <source>
        <dbReference type="SAM" id="MobiDB-lite"/>
    </source>
</evidence>